<dbReference type="PANTHER" id="PTHR38009">
    <property type="entry name" value="CONSERVED HYPOTHETICAL PHAGE TAIL PROTEIN"/>
    <property type="match status" value="1"/>
</dbReference>
<protein>
    <submittedName>
        <fullName evidence="1">Phage tail protein</fullName>
    </submittedName>
</protein>
<dbReference type="InterPro" id="IPR011747">
    <property type="entry name" value="CHP02241"/>
</dbReference>
<dbReference type="AlphaFoldDB" id="A0ABD6DUZ1"/>
<dbReference type="Proteomes" id="UP001597092">
    <property type="component" value="Unassembled WGS sequence"/>
</dbReference>
<dbReference type="EMBL" id="JBHUDP010000003">
    <property type="protein sequence ID" value="MFD1686067.1"/>
    <property type="molecule type" value="Genomic_DNA"/>
</dbReference>
<evidence type="ECO:0000313" key="1">
    <source>
        <dbReference type="EMBL" id="MFD1686067.1"/>
    </source>
</evidence>
<name>A0ABD6DUZ1_9EURY</name>
<proteinExistence type="predicted"/>
<dbReference type="PANTHER" id="PTHR38009:SF1">
    <property type="entry name" value="CONSERVED HYPOTHETICAL PHAGE TAIL PROTEIN"/>
    <property type="match status" value="1"/>
</dbReference>
<dbReference type="RefSeq" id="WP_256308692.1">
    <property type="nucleotide sequence ID" value="NZ_JANHAW010000003.1"/>
</dbReference>
<dbReference type="NCBIfam" id="TIGR02241">
    <property type="entry name" value="conserved hypothetical phage tail region protein"/>
    <property type="match status" value="1"/>
</dbReference>
<sequence length="146" mass="16275">MPDRHGPYRNQRFLLEIDGIAIAGFSTANIPENSTEVIEYREGNDPPTPQKLWSLNNFGNITLEKGTTDDSIALFEWRKLVEQGKLGEARRSIAIVVLDEEGNAGPRFECKNAWVRQYDAPDLDASGSDVAIESIEIAHEGMERTA</sequence>
<dbReference type="InterPro" id="IPR010667">
    <property type="entry name" value="Phage_T4_Gp19"/>
</dbReference>
<gene>
    <name evidence="1" type="ORF">ACFSAS_10630</name>
</gene>
<comment type="caution">
    <text evidence="1">The sequence shown here is derived from an EMBL/GenBank/DDBJ whole genome shotgun (WGS) entry which is preliminary data.</text>
</comment>
<evidence type="ECO:0000313" key="2">
    <source>
        <dbReference type="Proteomes" id="UP001597092"/>
    </source>
</evidence>
<organism evidence="1 2">
    <name type="scientific">Halobellus litoreus</name>
    <dbReference type="NCBI Taxonomy" id="755310"/>
    <lineage>
        <taxon>Archaea</taxon>
        <taxon>Methanobacteriati</taxon>
        <taxon>Methanobacteriota</taxon>
        <taxon>Stenosarchaea group</taxon>
        <taxon>Halobacteria</taxon>
        <taxon>Halobacteriales</taxon>
        <taxon>Haloferacaceae</taxon>
        <taxon>Halobellus</taxon>
    </lineage>
</organism>
<dbReference type="Pfam" id="PF06841">
    <property type="entry name" value="Phage_T4_gp19"/>
    <property type="match status" value="1"/>
</dbReference>
<accession>A0ABD6DUZ1</accession>
<reference evidence="1 2" key="1">
    <citation type="journal article" date="2019" name="Int. J. Syst. Evol. Microbiol.">
        <title>The Global Catalogue of Microorganisms (GCM) 10K type strain sequencing project: providing services to taxonomists for standard genome sequencing and annotation.</title>
        <authorList>
            <consortium name="The Broad Institute Genomics Platform"/>
            <consortium name="The Broad Institute Genome Sequencing Center for Infectious Disease"/>
            <person name="Wu L."/>
            <person name="Ma J."/>
        </authorList>
    </citation>
    <scope>NUCLEOTIDE SEQUENCE [LARGE SCALE GENOMIC DNA]</scope>
    <source>
        <strain evidence="1 2">CGMCC 1.10387</strain>
    </source>
</reference>
<keyword evidence="2" id="KW-1185">Reference proteome</keyword>